<dbReference type="InterPro" id="IPR006566">
    <property type="entry name" value="FBD"/>
</dbReference>
<keyword evidence="5" id="KW-1185">Reference proteome</keyword>
<evidence type="ECO:0000256" key="1">
    <source>
        <dbReference type="SAM" id="MobiDB-lite"/>
    </source>
</evidence>
<evidence type="ECO:0000313" key="4">
    <source>
        <dbReference type="EMBL" id="KAK1696674.1"/>
    </source>
</evidence>
<evidence type="ECO:0000259" key="3">
    <source>
        <dbReference type="Pfam" id="PF24758"/>
    </source>
</evidence>
<feature type="region of interest" description="Disordered" evidence="1">
    <location>
        <begin position="29"/>
        <end position="68"/>
    </location>
</feature>
<feature type="domain" description="F-box/LRR-repeat protein 15/At3g58940/PEG3-like LRR" evidence="3">
    <location>
        <begin position="218"/>
        <end position="433"/>
    </location>
</feature>
<dbReference type="InterPro" id="IPR053781">
    <property type="entry name" value="F-box_AtFBL13-like"/>
</dbReference>
<comment type="caution">
    <text evidence="4">The sequence shown here is derived from an EMBL/GenBank/DDBJ whole genome shotgun (WGS) entry which is preliminary data.</text>
</comment>
<dbReference type="InterPro" id="IPR036047">
    <property type="entry name" value="F-box-like_dom_sf"/>
</dbReference>
<dbReference type="InterPro" id="IPR055411">
    <property type="entry name" value="LRR_FXL15/At3g58940/PEG3-like"/>
</dbReference>
<dbReference type="PANTHER" id="PTHR32141">
    <property type="match status" value="1"/>
</dbReference>
<dbReference type="PANTHER" id="PTHR32141:SF126">
    <property type="entry name" value="FBD DOMAIN-CONTAINING PROTEIN"/>
    <property type="match status" value="1"/>
</dbReference>
<name>A0AAD8U3T9_LOLMU</name>
<evidence type="ECO:0000313" key="5">
    <source>
        <dbReference type="Proteomes" id="UP001231189"/>
    </source>
</evidence>
<dbReference type="Proteomes" id="UP001231189">
    <property type="component" value="Unassembled WGS sequence"/>
</dbReference>
<feature type="compositionally biased region" description="Low complexity" evidence="1">
    <location>
        <begin position="53"/>
        <end position="68"/>
    </location>
</feature>
<proteinExistence type="predicted"/>
<organism evidence="4 5">
    <name type="scientific">Lolium multiflorum</name>
    <name type="common">Italian ryegrass</name>
    <name type="synonym">Lolium perenne subsp. multiflorum</name>
    <dbReference type="NCBI Taxonomy" id="4521"/>
    <lineage>
        <taxon>Eukaryota</taxon>
        <taxon>Viridiplantae</taxon>
        <taxon>Streptophyta</taxon>
        <taxon>Embryophyta</taxon>
        <taxon>Tracheophyta</taxon>
        <taxon>Spermatophyta</taxon>
        <taxon>Magnoliopsida</taxon>
        <taxon>Liliopsida</taxon>
        <taxon>Poales</taxon>
        <taxon>Poaceae</taxon>
        <taxon>BOP clade</taxon>
        <taxon>Pooideae</taxon>
        <taxon>Poodae</taxon>
        <taxon>Poeae</taxon>
        <taxon>Poeae Chloroplast Group 2 (Poeae type)</taxon>
        <taxon>Loliodinae</taxon>
        <taxon>Loliinae</taxon>
        <taxon>Lolium</taxon>
    </lineage>
</organism>
<feature type="domain" description="FBD" evidence="2">
    <location>
        <begin position="449"/>
        <end position="494"/>
    </location>
</feature>
<evidence type="ECO:0000259" key="2">
    <source>
        <dbReference type="Pfam" id="PF08387"/>
    </source>
</evidence>
<accession>A0AAD8U3T9</accession>
<protein>
    <recommendedName>
        <fullName evidence="6">F-box domain-containing protein</fullName>
    </recommendedName>
</protein>
<dbReference type="CDD" id="cd22160">
    <property type="entry name" value="F-box_AtFBL13-like"/>
    <property type="match status" value="1"/>
</dbReference>
<dbReference type="SUPFAM" id="SSF81383">
    <property type="entry name" value="F-box domain"/>
    <property type="match status" value="1"/>
</dbReference>
<dbReference type="EMBL" id="JAUUTY010000001">
    <property type="protein sequence ID" value="KAK1696674.1"/>
    <property type="molecule type" value="Genomic_DNA"/>
</dbReference>
<evidence type="ECO:0008006" key="6">
    <source>
        <dbReference type="Google" id="ProtNLM"/>
    </source>
</evidence>
<dbReference type="Pfam" id="PF24758">
    <property type="entry name" value="LRR_At5g56370"/>
    <property type="match status" value="1"/>
</dbReference>
<dbReference type="Gene3D" id="3.80.10.10">
    <property type="entry name" value="Ribonuclease Inhibitor"/>
    <property type="match status" value="1"/>
</dbReference>
<reference evidence="4" key="1">
    <citation type="submission" date="2023-07" db="EMBL/GenBank/DDBJ databases">
        <title>A chromosome-level genome assembly of Lolium multiflorum.</title>
        <authorList>
            <person name="Chen Y."/>
            <person name="Copetti D."/>
            <person name="Kolliker R."/>
            <person name="Studer B."/>
        </authorList>
    </citation>
    <scope>NUCLEOTIDE SEQUENCE</scope>
    <source>
        <strain evidence="4">02402/16</strain>
        <tissue evidence="4">Leaf</tissue>
    </source>
</reference>
<sequence>MAAEAAAKESAADAAATAEELAAAMRYSKKRRFHHGGSGGGNPDDRRNLDLVSASPTRSSAASSTCFGKEPPAAVAATANEPAAAMCYSKKRTFHQIDDGGSGGGNRDDRGNLDFISALPDEVLGSIITLLPTEDGARTQAISRRWLPLWRSAPLNLVVDFEMRLKQAKIIGSVSNTNRKLVASVSKILSGHRGPARRLSLNLLCATNVPVCGWERKIDEWLRSQALDGLQELDFKEISGMPLSVFRFAPTLLFARFTFCSFPKSISTLRLNFPCLKQLSMYGVTITEDGLHSLLSGCTALESLKLQFCGISGLCISSQTLRSFAFHRDYGQNILQLVIKDAPSLERLLPLYPCTGRVAIQVICAPKLEILGLLSEGISKVQFGTTIFEKMIAVSLTTKIHTMKVLVLESVGPNLDAVLDFLKCFPCLVRLYVISLPTKDMDNVRKYDPLDPIECLEHHLKKVVLMNYDGNKRPSVDFAKFFVLNTKLLKDMEIEVLNHRNDKWMVNHRKQLCVEKRASRDARIELKISTKKSNILSMDTHDLSMFDPFSSRAFR</sequence>
<dbReference type="AlphaFoldDB" id="A0AAD8U3T9"/>
<dbReference type="InterPro" id="IPR055302">
    <property type="entry name" value="F-box_dom-containing"/>
</dbReference>
<dbReference type="Pfam" id="PF08387">
    <property type="entry name" value="FBD"/>
    <property type="match status" value="1"/>
</dbReference>
<dbReference type="SUPFAM" id="SSF52047">
    <property type="entry name" value="RNI-like"/>
    <property type="match status" value="1"/>
</dbReference>
<gene>
    <name evidence="4" type="ORF">QYE76_013371</name>
</gene>
<dbReference type="InterPro" id="IPR032675">
    <property type="entry name" value="LRR_dom_sf"/>
</dbReference>